<dbReference type="InterPro" id="IPR024185">
    <property type="entry name" value="FTHF_cligase-like_sf"/>
</dbReference>
<comment type="similarity">
    <text evidence="1 4">Belongs to the 5-formyltetrahydrofolate cyclo-ligase family.</text>
</comment>
<keyword evidence="3 4" id="KW-0067">ATP-binding</keyword>
<reference evidence="5 6" key="1">
    <citation type="submission" date="2024-03" db="EMBL/GenBank/DDBJ databases">
        <title>Human intestinal bacterial collection.</title>
        <authorList>
            <person name="Pauvert C."/>
            <person name="Hitch T.C.A."/>
            <person name="Clavel T."/>
        </authorList>
    </citation>
    <scope>NUCLEOTIDE SEQUENCE [LARGE SCALE GENOMIC DNA]</scope>
    <source>
        <strain evidence="5 6">CLA-JM-H44</strain>
    </source>
</reference>
<dbReference type="RefSeq" id="WP_349220024.1">
    <property type="nucleotide sequence ID" value="NZ_JBBMFD010000018.1"/>
</dbReference>
<keyword evidence="6" id="KW-1185">Reference proteome</keyword>
<evidence type="ECO:0000313" key="6">
    <source>
        <dbReference type="Proteomes" id="UP001489509"/>
    </source>
</evidence>
<dbReference type="Proteomes" id="UP001489509">
    <property type="component" value="Unassembled WGS sequence"/>
</dbReference>
<evidence type="ECO:0000256" key="3">
    <source>
        <dbReference type="ARBA" id="ARBA00022840"/>
    </source>
</evidence>
<dbReference type="InterPro" id="IPR002698">
    <property type="entry name" value="FTHF_cligase"/>
</dbReference>
<gene>
    <name evidence="5" type="ORF">WMO26_09840</name>
</gene>
<dbReference type="NCBIfam" id="TIGR02727">
    <property type="entry name" value="MTHFS_bact"/>
    <property type="match status" value="1"/>
</dbReference>
<keyword evidence="4" id="KW-0460">Magnesium</keyword>
<protein>
    <recommendedName>
        <fullName evidence="4">5-formyltetrahydrofolate cyclo-ligase</fullName>
        <ecNumber evidence="4">6.3.3.2</ecNumber>
    </recommendedName>
</protein>
<dbReference type="PIRSF" id="PIRSF006806">
    <property type="entry name" value="FTHF_cligase"/>
    <property type="match status" value="1"/>
</dbReference>
<evidence type="ECO:0000313" key="5">
    <source>
        <dbReference type="EMBL" id="MEQ2441125.1"/>
    </source>
</evidence>
<dbReference type="PANTHER" id="PTHR23407:SF1">
    <property type="entry name" value="5-FORMYLTETRAHYDROFOLATE CYCLO-LIGASE"/>
    <property type="match status" value="1"/>
</dbReference>
<sequence>MPVTDIRVFKTELRRRFRELRTGMPEDEKKSRDARIRKRVQALYQYKREKVLLLYISTAIEVDTIGILKEALAAGKRVAAPRCVPGTREMDFYFIRSLSDLEPGTFGVLEPIVDRCEKMTDFSRGLCIVPGLGFDHTGFRLGYGKGYYDRFLSRFQGTTVGICYRSCVQRRLPHGRYDKWVDILVTEDYTRRTHVHVQ</sequence>
<comment type="cofactor">
    <cofactor evidence="4">
        <name>Mg(2+)</name>
        <dbReference type="ChEBI" id="CHEBI:18420"/>
    </cofactor>
</comment>
<dbReference type="PANTHER" id="PTHR23407">
    <property type="entry name" value="ATPASE INHIBITOR/5-FORMYLTETRAHYDROFOLATE CYCLO-LIGASE"/>
    <property type="match status" value="1"/>
</dbReference>
<organism evidence="5 6">
    <name type="scientific">Solibaculum intestinale</name>
    <dbReference type="NCBI Taxonomy" id="3133165"/>
    <lineage>
        <taxon>Bacteria</taxon>
        <taxon>Bacillati</taxon>
        <taxon>Bacillota</taxon>
        <taxon>Clostridia</taxon>
        <taxon>Eubacteriales</taxon>
        <taxon>Oscillospiraceae</taxon>
        <taxon>Solibaculum</taxon>
    </lineage>
</organism>
<dbReference type="Gene3D" id="3.40.50.10420">
    <property type="entry name" value="NagB/RpiA/CoA transferase-like"/>
    <property type="match status" value="1"/>
</dbReference>
<comment type="catalytic activity">
    <reaction evidence="4">
        <text>(6S)-5-formyl-5,6,7,8-tetrahydrofolate + ATP = (6R)-5,10-methenyltetrahydrofolate + ADP + phosphate</text>
        <dbReference type="Rhea" id="RHEA:10488"/>
        <dbReference type="ChEBI" id="CHEBI:30616"/>
        <dbReference type="ChEBI" id="CHEBI:43474"/>
        <dbReference type="ChEBI" id="CHEBI:57455"/>
        <dbReference type="ChEBI" id="CHEBI:57457"/>
        <dbReference type="ChEBI" id="CHEBI:456216"/>
        <dbReference type="EC" id="6.3.3.2"/>
    </reaction>
</comment>
<evidence type="ECO:0000256" key="1">
    <source>
        <dbReference type="ARBA" id="ARBA00010638"/>
    </source>
</evidence>
<comment type="caution">
    <text evidence="5">The sequence shown here is derived from an EMBL/GenBank/DDBJ whole genome shotgun (WGS) entry which is preliminary data.</text>
</comment>
<dbReference type="EMBL" id="JBBMFD010000018">
    <property type="protein sequence ID" value="MEQ2441125.1"/>
    <property type="molecule type" value="Genomic_DNA"/>
</dbReference>
<keyword evidence="5" id="KW-0436">Ligase</keyword>
<name>A0ABV1E1G4_9FIRM</name>
<keyword evidence="2 4" id="KW-0547">Nucleotide-binding</keyword>
<evidence type="ECO:0000256" key="2">
    <source>
        <dbReference type="ARBA" id="ARBA00022741"/>
    </source>
</evidence>
<proteinExistence type="inferred from homology"/>
<accession>A0ABV1E1G4</accession>
<evidence type="ECO:0000256" key="4">
    <source>
        <dbReference type="RuleBase" id="RU361279"/>
    </source>
</evidence>
<dbReference type="Pfam" id="PF01812">
    <property type="entry name" value="5-FTHF_cyc-lig"/>
    <property type="match status" value="1"/>
</dbReference>
<keyword evidence="4" id="KW-0479">Metal-binding</keyword>
<dbReference type="InterPro" id="IPR037171">
    <property type="entry name" value="NagB/RpiA_transferase-like"/>
</dbReference>
<dbReference type="GO" id="GO:0030272">
    <property type="term" value="F:5-formyltetrahydrofolate cyclo-ligase activity"/>
    <property type="evidence" value="ECO:0007669"/>
    <property type="project" value="UniProtKB-EC"/>
</dbReference>
<dbReference type="EC" id="6.3.3.2" evidence="4"/>
<dbReference type="SUPFAM" id="SSF100950">
    <property type="entry name" value="NagB/RpiA/CoA transferase-like"/>
    <property type="match status" value="1"/>
</dbReference>